<protein>
    <submittedName>
        <fullName evidence="3">Uncharacterized protein</fullName>
    </submittedName>
</protein>
<evidence type="ECO:0000313" key="3">
    <source>
        <dbReference type="EMBL" id="TPX71286.1"/>
    </source>
</evidence>
<sequence>MSNNSDSTTTGVNSNSNSNSNAGSNSRVECTNGPTFDLCYSNWLGGGTVAICAAQVMDSEAYNVCLCQQYFSQWYCFSNFCPEDQTSSQLQSLRVSYCSKVPNFNPSVGFSLGNTAVAVPKTTATGVTGSNGQPILSLPGSGTGDAATTGALTALPKYSGALGAASAVDHLAVVFLVVILVQGLFL</sequence>
<comment type="caution">
    <text evidence="3">The sequence shown here is derived from an EMBL/GenBank/DDBJ whole genome shotgun (WGS) entry which is preliminary data.</text>
</comment>
<accession>A0A507F7C1</accession>
<reference evidence="3 4" key="1">
    <citation type="journal article" date="2019" name="Sci. Rep.">
        <title>Comparative genomics of chytrid fungi reveal insights into the obligate biotrophic and pathogenic lifestyle of Synchytrium endobioticum.</title>
        <authorList>
            <person name="van de Vossenberg B.T.L.H."/>
            <person name="Warris S."/>
            <person name="Nguyen H.D.T."/>
            <person name="van Gent-Pelzer M.P.E."/>
            <person name="Joly D.L."/>
            <person name="van de Geest H.C."/>
            <person name="Bonants P.J.M."/>
            <person name="Smith D.S."/>
            <person name="Levesque C.A."/>
            <person name="van der Lee T.A.J."/>
        </authorList>
    </citation>
    <scope>NUCLEOTIDE SEQUENCE [LARGE SCALE GENOMIC DNA]</scope>
    <source>
        <strain evidence="3 4">CBS 675.73</strain>
    </source>
</reference>
<dbReference type="AlphaFoldDB" id="A0A507F7C1"/>
<feature type="transmembrane region" description="Helical" evidence="2">
    <location>
        <begin position="167"/>
        <end position="185"/>
    </location>
</feature>
<gene>
    <name evidence="3" type="ORF">CcCBS67573_g06259</name>
</gene>
<keyword evidence="2" id="KW-1133">Transmembrane helix</keyword>
<dbReference type="OrthoDB" id="2097497at2759"/>
<keyword evidence="4" id="KW-1185">Reference proteome</keyword>
<keyword evidence="2" id="KW-0472">Membrane</keyword>
<name>A0A507F7C1_9FUNG</name>
<organism evidence="3 4">
    <name type="scientific">Chytriomyces confervae</name>
    <dbReference type="NCBI Taxonomy" id="246404"/>
    <lineage>
        <taxon>Eukaryota</taxon>
        <taxon>Fungi</taxon>
        <taxon>Fungi incertae sedis</taxon>
        <taxon>Chytridiomycota</taxon>
        <taxon>Chytridiomycota incertae sedis</taxon>
        <taxon>Chytridiomycetes</taxon>
        <taxon>Chytridiales</taxon>
        <taxon>Chytriomycetaceae</taxon>
        <taxon>Chytriomyces</taxon>
    </lineage>
</organism>
<proteinExistence type="predicted"/>
<dbReference type="EMBL" id="QEAP01000258">
    <property type="protein sequence ID" value="TPX71286.1"/>
    <property type="molecule type" value="Genomic_DNA"/>
</dbReference>
<evidence type="ECO:0000313" key="4">
    <source>
        <dbReference type="Proteomes" id="UP000320333"/>
    </source>
</evidence>
<evidence type="ECO:0000256" key="2">
    <source>
        <dbReference type="SAM" id="Phobius"/>
    </source>
</evidence>
<dbReference type="Proteomes" id="UP000320333">
    <property type="component" value="Unassembled WGS sequence"/>
</dbReference>
<feature type="region of interest" description="Disordered" evidence="1">
    <location>
        <begin position="1"/>
        <end position="26"/>
    </location>
</feature>
<evidence type="ECO:0000256" key="1">
    <source>
        <dbReference type="SAM" id="MobiDB-lite"/>
    </source>
</evidence>
<keyword evidence="2" id="KW-0812">Transmembrane</keyword>